<dbReference type="GO" id="GO:0006508">
    <property type="term" value="P:proteolysis"/>
    <property type="evidence" value="ECO:0007669"/>
    <property type="project" value="UniProtKB-KW"/>
</dbReference>
<keyword evidence="7" id="KW-0378">Hydrolase</keyword>
<dbReference type="GO" id="GO:0004843">
    <property type="term" value="F:cysteine-type deubiquitinase activity"/>
    <property type="evidence" value="ECO:0007669"/>
    <property type="project" value="UniProtKB-EC"/>
</dbReference>
<dbReference type="InterPro" id="IPR032675">
    <property type="entry name" value="LRR_dom_sf"/>
</dbReference>
<evidence type="ECO:0000256" key="3">
    <source>
        <dbReference type="ARBA" id="ARBA00022614"/>
    </source>
</evidence>
<dbReference type="PROSITE" id="PS51450">
    <property type="entry name" value="LRR"/>
    <property type="match status" value="1"/>
</dbReference>
<dbReference type="FunFam" id="3.90.70.80:FF:000003">
    <property type="entry name" value="OTU domain-containing protein 6B"/>
    <property type="match status" value="1"/>
</dbReference>
<name>A0A5J5CY90_9PERO</name>
<organism evidence="11 12">
    <name type="scientific">Etheostoma spectabile</name>
    <name type="common">orangethroat darter</name>
    <dbReference type="NCBI Taxonomy" id="54343"/>
    <lineage>
        <taxon>Eukaryota</taxon>
        <taxon>Metazoa</taxon>
        <taxon>Chordata</taxon>
        <taxon>Craniata</taxon>
        <taxon>Vertebrata</taxon>
        <taxon>Euteleostomi</taxon>
        <taxon>Actinopterygii</taxon>
        <taxon>Neopterygii</taxon>
        <taxon>Teleostei</taxon>
        <taxon>Neoteleostei</taxon>
        <taxon>Acanthomorphata</taxon>
        <taxon>Eupercaria</taxon>
        <taxon>Perciformes</taxon>
        <taxon>Percoidei</taxon>
        <taxon>Percidae</taxon>
        <taxon>Etheostomatinae</taxon>
        <taxon>Etheostoma</taxon>
    </lineage>
</organism>
<proteinExistence type="predicted"/>
<feature type="region of interest" description="Disordered" evidence="9">
    <location>
        <begin position="88"/>
        <end position="125"/>
    </location>
</feature>
<feature type="compositionally biased region" description="Basic and acidic residues" evidence="9">
    <location>
        <begin position="114"/>
        <end position="125"/>
    </location>
</feature>
<dbReference type="InterPro" id="IPR003323">
    <property type="entry name" value="OTU_dom"/>
</dbReference>
<dbReference type="EC" id="3.4.19.12" evidence="2"/>
<keyword evidence="8" id="KW-0788">Thiol protease</keyword>
<evidence type="ECO:0000313" key="12">
    <source>
        <dbReference type="Proteomes" id="UP000327493"/>
    </source>
</evidence>
<evidence type="ECO:0000256" key="9">
    <source>
        <dbReference type="SAM" id="MobiDB-lite"/>
    </source>
</evidence>
<evidence type="ECO:0000313" key="11">
    <source>
        <dbReference type="EMBL" id="KAA8585873.1"/>
    </source>
</evidence>
<evidence type="ECO:0000256" key="1">
    <source>
        <dbReference type="ARBA" id="ARBA00000707"/>
    </source>
</evidence>
<dbReference type="InterPro" id="IPR001611">
    <property type="entry name" value="Leu-rich_rpt"/>
</dbReference>
<dbReference type="InterPro" id="IPR049772">
    <property type="entry name" value="OTU_OTUD6"/>
</dbReference>
<dbReference type="AlphaFoldDB" id="A0A5J5CY90"/>
<dbReference type="PANTHER" id="PTHR45752">
    <property type="entry name" value="LEUCINE-RICH REPEAT-CONTAINING"/>
    <property type="match status" value="1"/>
</dbReference>
<feature type="region of interest" description="Disordered" evidence="9">
    <location>
        <begin position="1"/>
        <end position="46"/>
    </location>
</feature>
<dbReference type="SMART" id="SM00369">
    <property type="entry name" value="LRR_TYP"/>
    <property type="match status" value="8"/>
</dbReference>
<dbReference type="Gene3D" id="3.80.10.10">
    <property type="entry name" value="Ribonuclease Inhibitor"/>
    <property type="match status" value="2"/>
</dbReference>
<protein>
    <recommendedName>
        <fullName evidence="2">ubiquitinyl hydrolase 1</fullName>
        <ecNumber evidence="2">3.4.19.12</ecNumber>
    </recommendedName>
</protein>
<sequence length="673" mass="76416">MEDETVETPEEQLAKQHRKEKKDMQAKIQSMKNAIPKNDKKRRKQMTEEIAKIEAELSQKHVEELRQLKSINDTEVKEVLNGVETMKMEVGEEEKGEEATQPRLTKAQKRRDKKAAEEKERESRIAEAEVQNLQGVRHQEGLKLAQKLAQQQLQIKEISSDGHCMYRAIEDQLAQRSKPGLVMSVKELRSRTAEYMRGHADDFLPFLTNPNNGDMYTADEFEKYCSDAEHTAAWGGQLELRALTQVLQLPMEVIQADSPTIKIGEEFDSEPIITLVYVGYMRHAYGLGEHYNSVERLKEPVNRPRRTDRSSRSILSPWKLKCERCLALVGEMTESVVRALYGRAASLNLSSKKINAVPKGVSRLAKLSVLLLNNNSISALPAELLSLQHLVELNLGNNAFKEVPAVLGHLESLKKLYLFSNQITVVPPDVIDGLRNLVLLNLNHNHIQRLPPEIKSLSRLQHLSVLDNKLEEVPVELGHLTMLSEINFTSNSLSWLPKQLCQCKELTKLHVARNKLTSLPEGMGALSKLKVLDVAGNQLSMFPVEFHLLSLKELYYEGNRFVRCEPMLSVQNAEVLTLKELVARLVLREDRNRSSLVHRMLPHYPLLTALLANVSCCAVCLNPFLTTWLECVHFINLKVMKMRSSQTIPVRAVLCSYKCFNTDGHSYYGVATR</sequence>
<evidence type="ECO:0000259" key="10">
    <source>
        <dbReference type="PROSITE" id="PS50802"/>
    </source>
</evidence>
<evidence type="ECO:0000256" key="5">
    <source>
        <dbReference type="ARBA" id="ARBA00022737"/>
    </source>
</evidence>
<evidence type="ECO:0000256" key="2">
    <source>
        <dbReference type="ARBA" id="ARBA00012759"/>
    </source>
</evidence>
<feature type="domain" description="OTU" evidence="10">
    <location>
        <begin position="153"/>
        <end position="297"/>
    </location>
</feature>
<dbReference type="CDD" id="cd22761">
    <property type="entry name" value="OTU_OTUD6"/>
    <property type="match status" value="1"/>
</dbReference>
<evidence type="ECO:0000256" key="7">
    <source>
        <dbReference type="ARBA" id="ARBA00022801"/>
    </source>
</evidence>
<dbReference type="InterPro" id="IPR038765">
    <property type="entry name" value="Papain-like_cys_pep_sf"/>
</dbReference>
<dbReference type="InterPro" id="IPR003591">
    <property type="entry name" value="Leu-rich_rpt_typical-subtyp"/>
</dbReference>
<keyword evidence="3" id="KW-0433">Leucine-rich repeat</keyword>
<accession>A0A5J5CY90</accession>
<evidence type="ECO:0000256" key="6">
    <source>
        <dbReference type="ARBA" id="ARBA00022786"/>
    </source>
</evidence>
<dbReference type="Pfam" id="PF13855">
    <property type="entry name" value="LRR_8"/>
    <property type="match status" value="2"/>
</dbReference>
<gene>
    <name evidence="11" type="ORF">FQN60_007442</name>
</gene>
<dbReference type="SUPFAM" id="SSF54001">
    <property type="entry name" value="Cysteine proteinases"/>
    <property type="match status" value="1"/>
</dbReference>
<dbReference type="SMART" id="SM00364">
    <property type="entry name" value="LRR_BAC"/>
    <property type="match status" value="5"/>
</dbReference>
<reference evidence="11 12" key="1">
    <citation type="submission" date="2019-08" db="EMBL/GenBank/DDBJ databases">
        <title>A chromosome-level genome assembly, high-density linkage maps, and genome scans reveal the genomic architecture of hybrid incompatibilities underlying speciation via character displacement in darters (Percidae: Etheostominae).</title>
        <authorList>
            <person name="Moran R.L."/>
            <person name="Catchen J.M."/>
            <person name="Fuller R.C."/>
        </authorList>
    </citation>
    <scope>NUCLEOTIDE SEQUENCE [LARGE SCALE GENOMIC DNA]</scope>
    <source>
        <strain evidence="11">EspeVRDwgs_2016</strain>
        <tissue evidence="11">Muscle</tissue>
    </source>
</reference>
<dbReference type="EMBL" id="VOFY01000014">
    <property type="protein sequence ID" value="KAA8585873.1"/>
    <property type="molecule type" value="Genomic_DNA"/>
</dbReference>
<dbReference type="Proteomes" id="UP000327493">
    <property type="component" value="Chromosome 14"/>
</dbReference>
<keyword evidence="5" id="KW-0677">Repeat</keyword>
<dbReference type="InterPro" id="IPR050715">
    <property type="entry name" value="LRR-SigEffector_domain"/>
</dbReference>
<dbReference type="PROSITE" id="PS50802">
    <property type="entry name" value="OTU"/>
    <property type="match status" value="1"/>
</dbReference>
<keyword evidence="12" id="KW-1185">Reference proteome</keyword>
<keyword evidence="4" id="KW-0645">Protease</keyword>
<dbReference type="Gene3D" id="3.90.70.80">
    <property type="match status" value="1"/>
</dbReference>
<dbReference type="Pfam" id="PF02338">
    <property type="entry name" value="OTU"/>
    <property type="match status" value="1"/>
</dbReference>
<evidence type="ECO:0000256" key="8">
    <source>
        <dbReference type="ARBA" id="ARBA00022807"/>
    </source>
</evidence>
<evidence type="ECO:0000256" key="4">
    <source>
        <dbReference type="ARBA" id="ARBA00022670"/>
    </source>
</evidence>
<dbReference type="SUPFAM" id="SSF52058">
    <property type="entry name" value="L domain-like"/>
    <property type="match status" value="1"/>
</dbReference>
<keyword evidence="6" id="KW-0833">Ubl conjugation pathway</keyword>
<dbReference type="PANTHER" id="PTHR45752:SF1">
    <property type="entry name" value="LEUCINE-RICH REPEAT-CONTAINING PROTEIN 69"/>
    <property type="match status" value="1"/>
</dbReference>
<comment type="catalytic activity">
    <reaction evidence="1">
        <text>Thiol-dependent hydrolysis of ester, thioester, amide, peptide and isopeptide bonds formed by the C-terminal Gly of ubiquitin (a 76-residue protein attached to proteins as an intracellular targeting signal).</text>
        <dbReference type="EC" id="3.4.19.12"/>
    </reaction>
</comment>
<feature type="compositionally biased region" description="Acidic residues" evidence="9">
    <location>
        <begin position="1"/>
        <end position="10"/>
    </location>
</feature>
<comment type="caution">
    <text evidence="11">The sequence shown here is derived from an EMBL/GenBank/DDBJ whole genome shotgun (WGS) entry which is preliminary data.</text>
</comment>